<dbReference type="AlphaFoldDB" id="A0AAV4WAW7"/>
<keyword evidence="2" id="KW-1185">Reference proteome</keyword>
<evidence type="ECO:0000313" key="1">
    <source>
        <dbReference type="EMBL" id="GIY78753.1"/>
    </source>
</evidence>
<protein>
    <submittedName>
        <fullName evidence="1">Uncharacterized protein</fullName>
    </submittedName>
</protein>
<gene>
    <name evidence="1" type="ORF">CEXT_153911</name>
</gene>
<dbReference type="EMBL" id="BPLR01015790">
    <property type="protein sequence ID" value="GIY78753.1"/>
    <property type="molecule type" value="Genomic_DNA"/>
</dbReference>
<accession>A0AAV4WAW7</accession>
<comment type="caution">
    <text evidence="1">The sequence shown here is derived from an EMBL/GenBank/DDBJ whole genome shotgun (WGS) entry which is preliminary data.</text>
</comment>
<proteinExistence type="predicted"/>
<reference evidence="1 2" key="1">
    <citation type="submission" date="2021-06" db="EMBL/GenBank/DDBJ databases">
        <title>Caerostris extrusa draft genome.</title>
        <authorList>
            <person name="Kono N."/>
            <person name="Arakawa K."/>
        </authorList>
    </citation>
    <scope>NUCLEOTIDE SEQUENCE [LARGE SCALE GENOMIC DNA]</scope>
</reference>
<sequence>MRYHVLYEISASQFIMFCVKPHPLHIALSCSVQNLSFQIFIFCTKPQLSNLYILYETSDYSQCILMFCVKPHPFTMRYHVLYETSSSQSSYSVRNLIFFSMYCHVMCDTSSSNNALCSVRKINFANI</sequence>
<organism evidence="1 2">
    <name type="scientific">Caerostris extrusa</name>
    <name type="common">Bark spider</name>
    <name type="synonym">Caerostris bankana</name>
    <dbReference type="NCBI Taxonomy" id="172846"/>
    <lineage>
        <taxon>Eukaryota</taxon>
        <taxon>Metazoa</taxon>
        <taxon>Ecdysozoa</taxon>
        <taxon>Arthropoda</taxon>
        <taxon>Chelicerata</taxon>
        <taxon>Arachnida</taxon>
        <taxon>Araneae</taxon>
        <taxon>Araneomorphae</taxon>
        <taxon>Entelegynae</taxon>
        <taxon>Araneoidea</taxon>
        <taxon>Araneidae</taxon>
        <taxon>Caerostris</taxon>
    </lineage>
</organism>
<name>A0AAV4WAW7_CAEEX</name>
<dbReference type="Proteomes" id="UP001054945">
    <property type="component" value="Unassembled WGS sequence"/>
</dbReference>
<evidence type="ECO:0000313" key="2">
    <source>
        <dbReference type="Proteomes" id="UP001054945"/>
    </source>
</evidence>